<evidence type="ECO:0000256" key="4">
    <source>
        <dbReference type="ARBA" id="ARBA00022917"/>
    </source>
</evidence>
<evidence type="ECO:0000256" key="5">
    <source>
        <dbReference type="HAMAP-Rule" id="MF_00182"/>
    </source>
</evidence>
<comment type="catalytic activity">
    <reaction evidence="5">
        <text>L-methionyl-tRNA(fMet) + (6R)-10-formyltetrahydrofolate = N-formyl-L-methionyl-tRNA(fMet) + (6S)-5,6,7,8-tetrahydrofolate + H(+)</text>
        <dbReference type="Rhea" id="RHEA:24380"/>
        <dbReference type="Rhea" id="RHEA-COMP:9952"/>
        <dbReference type="Rhea" id="RHEA-COMP:9953"/>
        <dbReference type="ChEBI" id="CHEBI:15378"/>
        <dbReference type="ChEBI" id="CHEBI:57453"/>
        <dbReference type="ChEBI" id="CHEBI:78530"/>
        <dbReference type="ChEBI" id="CHEBI:78844"/>
        <dbReference type="ChEBI" id="CHEBI:195366"/>
        <dbReference type="EC" id="2.1.2.9"/>
    </reaction>
</comment>
<feature type="domain" description="Formyl transferase C-terminal" evidence="7">
    <location>
        <begin position="202"/>
        <end position="294"/>
    </location>
</feature>
<comment type="similarity">
    <text evidence="1 5">Belongs to the Fmt family.</text>
</comment>
<dbReference type="Pfam" id="PF02911">
    <property type="entry name" value="Formyl_trans_C"/>
    <property type="match status" value="1"/>
</dbReference>
<dbReference type="Proteomes" id="UP001169069">
    <property type="component" value="Unassembled WGS sequence"/>
</dbReference>
<dbReference type="RefSeq" id="WP_289412414.1">
    <property type="nucleotide sequence ID" value="NZ_JAQIBD010000001.1"/>
</dbReference>
<dbReference type="Gene3D" id="3.40.50.12230">
    <property type="match status" value="1"/>
</dbReference>
<gene>
    <name evidence="5 8" type="primary">fmt</name>
    <name evidence="8" type="ORF">PGH07_02795</name>
</gene>
<evidence type="ECO:0000259" key="6">
    <source>
        <dbReference type="Pfam" id="PF00551"/>
    </source>
</evidence>
<dbReference type="CDD" id="cd08704">
    <property type="entry name" value="Met_tRNA_FMT_C"/>
    <property type="match status" value="1"/>
</dbReference>
<name>A0ABT7QWD4_9BACT</name>
<dbReference type="InterPro" id="IPR005793">
    <property type="entry name" value="Formyl_trans_C"/>
</dbReference>
<dbReference type="SUPFAM" id="SSF50486">
    <property type="entry name" value="FMT C-terminal domain-like"/>
    <property type="match status" value="1"/>
</dbReference>
<dbReference type="CDD" id="cd08646">
    <property type="entry name" value="FMT_core_Met-tRNA-FMT_N"/>
    <property type="match status" value="1"/>
</dbReference>
<reference evidence="8" key="1">
    <citation type="submission" date="2023-01" db="EMBL/GenBank/DDBJ databases">
        <title>Sulfurovum sp. zt1-1 genome assembly.</title>
        <authorList>
            <person name="Wang J."/>
        </authorList>
    </citation>
    <scope>NUCLEOTIDE SEQUENCE</scope>
    <source>
        <strain evidence="8">Zt1-1</strain>
    </source>
</reference>
<comment type="function">
    <text evidence="5">Attaches a formyl group to the free amino group of methionyl-tRNA(fMet). The formyl group appears to play a dual role in the initiator identity of N-formylmethionyl-tRNA by promoting its recognition by IF2 and preventing the misappropriation of this tRNA by the elongation apparatus.</text>
</comment>
<dbReference type="NCBIfam" id="TIGR00460">
    <property type="entry name" value="fmt"/>
    <property type="match status" value="1"/>
</dbReference>
<evidence type="ECO:0000256" key="1">
    <source>
        <dbReference type="ARBA" id="ARBA00010699"/>
    </source>
</evidence>
<feature type="binding site" evidence="5">
    <location>
        <begin position="110"/>
        <end position="113"/>
    </location>
    <ligand>
        <name>(6S)-5,6,7,8-tetrahydrofolate</name>
        <dbReference type="ChEBI" id="CHEBI:57453"/>
    </ligand>
</feature>
<dbReference type="EMBL" id="JAQIBD010000001">
    <property type="protein sequence ID" value="MDM5271102.1"/>
    <property type="molecule type" value="Genomic_DNA"/>
</dbReference>
<accession>A0ABT7QWD4</accession>
<dbReference type="InterPro" id="IPR002376">
    <property type="entry name" value="Formyl_transf_N"/>
</dbReference>
<dbReference type="InterPro" id="IPR011034">
    <property type="entry name" value="Formyl_transferase-like_C_sf"/>
</dbReference>
<dbReference type="InterPro" id="IPR044135">
    <property type="entry name" value="Met-tRNA-FMT_C"/>
</dbReference>
<keyword evidence="4 5" id="KW-0648">Protein biosynthesis</keyword>
<dbReference type="SUPFAM" id="SSF53328">
    <property type="entry name" value="Formyltransferase"/>
    <property type="match status" value="1"/>
</dbReference>
<dbReference type="InterPro" id="IPR005794">
    <property type="entry name" value="Fmt"/>
</dbReference>
<dbReference type="HAMAP" id="MF_00182">
    <property type="entry name" value="Formyl_trans"/>
    <property type="match status" value="1"/>
</dbReference>
<keyword evidence="9" id="KW-1185">Reference proteome</keyword>
<evidence type="ECO:0000256" key="2">
    <source>
        <dbReference type="ARBA" id="ARBA00012261"/>
    </source>
</evidence>
<evidence type="ECO:0000313" key="9">
    <source>
        <dbReference type="Proteomes" id="UP001169069"/>
    </source>
</evidence>
<dbReference type="InterPro" id="IPR041711">
    <property type="entry name" value="Met-tRNA-FMT_N"/>
</dbReference>
<feature type="domain" description="Formyl transferase N-terminal" evidence="6">
    <location>
        <begin position="4"/>
        <end position="171"/>
    </location>
</feature>
<proteinExistence type="inferred from homology"/>
<evidence type="ECO:0000313" key="8">
    <source>
        <dbReference type="EMBL" id="MDM5271102.1"/>
    </source>
</evidence>
<dbReference type="EC" id="2.1.2.9" evidence="2 5"/>
<comment type="caution">
    <text evidence="8">The sequence shown here is derived from an EMBL/GenBank/DDBJ whole genome shotgun (WGS) entry which is preliminary data.</text>
</comment>
<organism evidence="8 9">
    <name type="scientific">Sulfurovum zhangzhouensis</name>
    <dbReference type="NCBI Taxonomy" id="3019067"/>
    <lineage>
        <taxon>Bacteria</taxon>
        <taxon>Pseudomonadati</taxon>
        <taxon>Campylobacterota</taxon>
        <taxon>Epsilonproteobacteria</taxon>
        <taxon>Campylobacterales</taxon>
        <taxon>Sulfurovaceae</taxon>
        <taxon>Sulfurovum</taxon>
    </lineage>
</organism>
<protein>
    <recommendedName>
        <fullName evidence="2 5">Methionyl-tRNA formyltransferase</fullName>
        <ecNumber evidence="2 5">2.1.2.9</ecNumber>
    </recommendedName>
</protein>
<evidence type="ECO:0000259" key="7">
    <source>
        <dbReference type="Pfam" id="PF02911"/>
    </source>
</evidence>
<dbReference type="Pfam" id="PF00551">
    <property type="entry name" value="Formyl_trans_N"/>
    <property type="match status" value="1"/>
</dbReference>
<dbReference type="InterPro" id="IPR036477">
    <property type="entry name" value="Formyl_transf_N_sf"/>
</dbReference>
<dbReference type="PANTHER" id="PTHR11138">
    <property type="entry name" value="METHIONYL-TRNA FORMYLTRANSFERASE"/>
    <property type="match status" value="1"/>
</dbReference>
<evidence type="ECO:0000256" key="3">
    <source>
        <dbReference type="ARBA" id="ARBA00022679"/>
    </source>
</evidence>
<dbReference type="GO" id="GO:0004479">
    <property type="term" value="F:methionyl-tRNA formyltransferase activity"/>
    <property type="evidence" value="ECO:0007669"/>
    <property type="project" value="UniProtKB-EC"/>
</dbReference>
<dbReference type="PANTHER" id="PTHR11138:SF5">
    <property type="entry name" value="METHIONYL-TRNA FORMYLTRANSFERASE, MITOCHONDRIAL"/>
    <property type="match status" value="1"/>
</dbReference>
<keyword evidence="3 5" id="KW-0808">Transferase</keyword>
<sequence>MSYKIVYMGTPHYAKEILATLIDADDMDVSLVLTQPDRPVGRKKILTPPPVKVLAEKHDIEVLQPNRLSDEGIVEAITAQKPDFIIVAAFGQLLPKSVLDIAPCINLHASLLPKYRGASPVQQSLLNGDKVTGVTSMLMEEGLDTGPMLEKIMFEIPQDMRLHALMEQLTNDACTLTLSTIRNFNDITPDAQNDTEATLCKKIKKSDGEVDFADAQILYNKYRAFEGWPGIFASNGTKFDEISLVESEKEHKAFELLGFEEDSVIVGCSKGSVKIGTIQPASKKPVEAKAYCVGRGIKVGDHII</sequence>